<evidence type="ECO:0000313" key="4">
    <source>
        <dbReference type="EMBL" id="CAK0838303.1"/>
    </source>
</evidence>
<dbReference type="InterPro" id="IPR011992">
    <property type="entry name" value="EF-hand-dom_pair"/>
</dbReference>
<dbReference type="PROSITE" id="PS00018">
    <property type="entry name" value="EF_HAND_1"/>
    <property type="match status" value="1"/>
</dbReference>
<gene>
    <name evidence="4" type="ORF">PCOR1329_LOCUS34279</name>
</gene>
<feature type="transmembrane region" description="Helical" evidence="2">
    <location>
        <begin position="26"/>
        <end position="52"/>
    </location>
</feature>
<dbReference type="EMBL" id="CAUYUJ010014213">
    <property type="protein sequence ID" value="CAK0838303.1"/>
    <property type="molecule type" value="Genomic_DNA"/>
</dbReference>
<organism evidence="4 5">
    <name type="scientific">Prorocentrum cordatum</name>
    <dbReference type="NCBI Taxonomy" id="2364126"/>
    <lineage>
        <taxon>Eukaryota</taxon>
        <taxon>Sar</taxon>
        <taxon>Alveolata</taxon>
        <taxon>Dinophyceae</taxon>
        <taxon>Prorocentrales</taxon>
        <taxon>Prorocentraceae</taxon>
        <taxon>Prorocentrum</taxon>
    </lineage>
</organism>
<keyword evidence="1" id="KW-0106">Calcium</keyword>
<protein>
    <recommendedName>
        <fullName evidence="3">EF-hand domain-containing protein</fullName>
    </recommendedName>
</protein>
<keyword evidence="5" id="KW-1185">Reference proteome</keyword>
<evidence type="ECO:0000256" key="2">
    <source>
        <dbReference type="SAM" id="Phobius"/>
    </source>
</evidence>
<keyword evidence="2" id="KW-0812">Transmembrane</keyword>
<dbReference type="InterPro" id="IPR002048">
    <property type="entry name" value="EF_hand_dom"/>
</dbReference>
<sequence>MMFLLMHGTFLDSVGSKGLEINREGGLFMLFIFLVYIFMTSFLMLNMLIGVVCEMVSSVKHGEQEMMAKVSLRSLLHDIMEVYDSDGTGALTQSEFELFIRNVEVMQALHQFDVDIKCLGTLGEMVLSHAAQEGRAEEHVGLNFDEIMSLAVRLKGSSACRVEDIVHLREFTKQRITVLEEHVTSTRRLLEESVGCVPPRRPGRPA</sequence>
<name>A0ABN9T070_9DINO</name>
<proteinExistence type="predicted"/>
<evidence type="ECO:0000313" key="5">
    <source>
        <dbReference type="Proteomes" id="UP001189429"/>
    </source>
</evidence>
<reference evidence="4" key="1">
    <citation type="submission" date="2023-10" db="EMBL/GenBank/DDBJ databases">
        <authorList>
            <person name="Chen Y."/>
            <person name="Shah S."/>
            <person name="Dougan E. K."/>
            <person name="Thang M."/>
            <person name="Chan C."/>
        </authorList>
    </citation>
    <scope>NUCLEOTIDE SEQUENCE [LARGE SCALE GENOMIC DNA]</scope>
</reference>
<feature type="domain" description="EF-hand" evidence="3">
    <location>
        <begin position="71"/>
        <end position="106"/>
    </location>
</feature>
<dbReference type="InterPro" id="IPR018247">
    <property type="entry name" value="EF_Hand_1_Ca_BS"/>
</dbReference>
<keyword evidence="2" id="KW-1133">Transmembrane helix</keyword>
<accession>A0ABN9T070</accession>
<evidence type="ECO:0000259" key="3">
    <source>
        <dbReference type="PROSITE" id="PS50222"/>
    </source>
</evidence>
<dbReference type="Proteomes" id="UP001189429">
    <property type="component" value="Unassembled WGS sequence"/>
</dbReference>
<keyword evidence="2" id="KW-0472">Membrane</keyword>
<dbReference type="SUPFAM" id="SSF47473">
    <property type="entry name" value="EF-hand"/>
    <property type="match status" value="1"/>
</dbReference>
<dbReference type="Gene3D" id="1.10.287.70">
    <property type="match status" value="1"/>
</dbReference>
<dbReference type="PROSITE" id="PS50222">
    <property type="entry name" value="EF_HAND_2"/>
    <property type="match status" value="1"/>
</dbReference>
<comment type="caution">
    <text evidence="4">The sequence shown here is derived from an EMBL/GenBank/DDBJ whole genome shotgun (WGS) entry which is preliminary data.</text>
</comment>
<evidence type="ECO:0000256" key="1">
    <source>
        <dbReference type="ARBA" id="ARBA00022837"/>
    </source>
</evidence>